<accession>A0A368L0J4</accession>
<feature type="domain" description="Rhodanese" evidence="1">
    <location>
        <begin position="58"/>
        <end position="144"/>
    </location>
</feature>
<dbReference type="Proteomes" id="UP000252357">
    <property type="component" value="Unassembled WGS sequence"/>
</dbReference>
<proteinExistence type="predicted"/>
<evidence type="ECO:0000259" key="1">
    <source>
        <dbReference type="PROSITE" id="PS50206"/>
    </source>
</evidence>
<dbReference type="PANTHER" id="PTHR43031">
    <property type="entry name" value="FAD-DEPENDENT OXIDOREDUCTASE"/>
    <property type="match status" value="1"/>
</dbReference>
<evidence type="ECO:0000313" key="2">
    <source>
        <dbReference type="EMBL" id="RCS57069.1"/>
    </source>
</evidence>
<reference evidence="2 3" key="1">
    <citation type="journal article" date="2018" name="Int. J. Syst. Evol. Microbiol.">
        <title>Parvibium lacunae gen. nov., sp. nov., a new member of the family Alcaligenaceae isolated from a freshwater pond.</title>
        <authorList>
            <person name="Chen W.M."/>
            <person name="Xie P.B."/>
            <person name="Hsu M.Y."/>
            <person name="Sheu S.Y."/>
        </authorList>
    </citation>
    <scope>NUCLEOTIDE SEQUENCE [LARGE SCALE GENOMIC DNA]</scope>
    <source>
        <strain evidence="2 3">KMB9</strain>
    </source>
</reference>
<dbReference type="Gene3D" id="3.40.250.10">
    <property type="entry name" value="Rhodanese-like domain"/>
    <property type="match status" value="1"/>
</dbReference>
<comment type="caution">
    <text evidence="2">The sequence shown here is derived from an EMBL/GenBank/DDBJ whole genome shotgun (WGS) entry which is preliminary data.</text>
</comment>
<name>A0A368L0J4_9BURK</name>
<dbReference type="PANTHER" id="PTHR43031:SF7">
    <property type="entry name" value="NITRIC OXIDE REDUCTASE FLRD-NAD(+) REDUCTASE"/>
    <property type="match status" value="1"/>
</dbReference>
<dbReference type="CDD" id="cd00158">
    <property type="entry name" value="RHOD"/>
    <property type="match status" value="1"/>
</dbReference>
<dbReference type="SUPFAM" id="SSF52821">
    <property type="entry name" value="Rhodanese/Cell cycle control phosphatase"/>
    <property type="match status" value="1"/>
</dbReference>
<dbReference type="AlphaFoldDB" id="A0A368L0J4"/>
<organism evidence="2 3">
    <name type="scientific">Parvibium lacunae</name>
    <dbReference type="NCBI Taxonomy" id="1888893"/>
    <lineage>
        <taxon>Bacteria</taxon>
        <taxon>Pseudomonadati</taxon>
        <taxon>Pseudomonadota</taxon>
        <taxon>Betaproteobacteria</taxon>
        <taxon>Burkholderiales</taxon>
        <taxon>Alcaligenaceae</taxon>
        <taxon>Parvibium</taxon>
    </lineage>
</organism>
<dbReference type="InterPro" id="IPR001763">
    <property type="entry name" value="Rhodanese-like_dom"/>
</dbReference>
<dbReference type="SMART" id="SM00450">
    <property type="entry name" value="RHOD"/>
    <property type="match status" value="1"/>
</dbReference>
<dbReference type="InterPro" id="IPR036873">
    <property type="entry name" value="Rhodanese-like_dom_sf"/>
</dbReference>
<keyword evidence="3" id="KW-1185">Reference proteome</keyword>
<dbReference type="InterPro" id="IPR050229">
    <property type="entry name" value="GlpE_sulfurtransferase"/>
</dbReference>
<protein>
    <submittedName>
        <fullName evidence="2">Rhodanese-like domain-containing protein</fullName>
    </submittedName>
</protein>
<dbReference type="PROSITE" id="PS50206">
    <property type="entry name" value="RHODANESE_3"/>
    <property type="match status" value="1"/>
</dbReference>
<gene>
    <name evidence="2" type="ORF">DU000_09695</name>
</gene>
<evidence type="ECO:0000313" key="3">
    <source>
        <dbReference type="Proteomes" id="UP000252357"/>
    </source>
</evidence>
<dbReference type="Pfam" id="PF00581">
    <property type="entry name" value="Rhodanese"/>
    <property type="match status" value="1"/>
</dbReference>
<dbReference type="EMBL" id="QPGB01000004">
    <property type="protein sequence ID" value="RCS57069.1"/>
    <property type="molecule type" value="Genomic_DNA"/>
</dbReference>
<sequence>MAAPIIDLRFSMNTDFFLQNSVWFGAAIASGSLLAYSYWRERGLTEVLGTVGAIQLINREHGQLLDVRPAKQYANGHASGAKHIELNQLSTALSQLDSKHPWLVIGSETEAGRALKLLKGRGLRAYALEGGHNAWVQAGLPVTRD</sequence>